<dbReference type="EMBL" id="JBDKXB010000011">
    <property type="protein sequence ID" value="MEY6432696.1"/>
    <property type="molecule type" value="Genomic_DNA"/>
</dbReference>
<dbReference type="Gene3D" id="3.40.50.2000">
    <property type="entry name" value="Glycogen Phosphorylase B"/>
    <property type="match status" value="2"/>
</dbReference>
<dbReference type="PANTHER" id="PTHR12526">
    <property type="entry name" value="GLYCOSYLTRANSFERASE"/>
    <property type="match status" value="1"/>
</dbReference>
<dbReference type="EC" id="2.4.-.-" evidence="4"/>
<protein>
    <submittedName>
        <fullName evidence="4">Glycosyltransferase</fullName>
        <ecNumber evidence="4">2.4.-.-</ecNumber>
    </submittedName>
</protein>
<evidence type="ECO:0000313" key="4">
    <source>
        <dbReference type="EMBL" id="MEY6432696.1"/>
    </source>
</evidence>
<keyword evidence="5" id="KW-1185">Reference proteome</keyword>
<accession>A0ABV4BDU8</accession>
<keyword evidence="1 4" id="KW-0328">Glycosyltransferase</keyword>
<name>A0ABV4BDU8_9GAMM</name>
<evidence type="ECO:0000256" key="1">
    <source>
        <dbReference type="ARBA" id="ARBA00022676"/>
    </source>
</evidence>
<dbReference type="Pfam" id="PF13692">
    <property type="entry name" value="Glyco_trans_1_4"/>
    <property type="match status" value="1"/>
</dbReference>
<dbReference type="InterPro" id="IPR028098">
    <property type="entry name" value="Glyco_trans_4-like_N"/>
</dbReference>
<feature type="domain" description="Glycosyltransferase subfamily 4-like N-terminal" evidence="3">
    <location>
        <begin position="31"/>
        <end position="193"/>
    </location>
</feature>
<evidence type="ECO:0000256" key="2">
    <source>
        <dbReference type="ARBA" id="ARBA00022679"/>
    </source>
</evidence>
<organism evidence="4 5">
    <name type="scientific">Thioalkalicoccus limnaeus</name>
    <dbReference type="NCBI Taxonomy" id="120681"/>
    <lineage>
        <taxon>Bacteria</taxon>
        <taxon>Pseudomonadati</taxon>
        <taxon>Pseudomonadota</taxon>
        <taxon>Gammaproteobacteria</taxon>
        <taxon>Chromatiales</taxon>
        <taxon>Chromatiaceae</taxon>
        <taxon>Thioalkalicoccus</taxon>
    </lineage>
</organism>
<evidence type="ECO:0000313" key="5">
    <source>
        <dbReference type="Proteomes" id="UP001564408"/>
    </source>
</evidence>
<sequence>MTSMAAARTIGAAGYQRPMRVLHLITALDTGGAQMMLYKLLSASDPNRVSARVISLVTGGDLAEPIRDLGWPVADLGLRRGRPNPTALAGFIRRVRAWSPDLVQTWMYHADLVGALARPWLGAVPLLWNLRQSDLDPVTSKRTTRWTVRLCAALSRAAPSHILCCSEQTRRVHRALGYRADIMSVIPNGFDLDLFRPDPSARVRLRDELGLTPGTPLICGAARFDPQKDFRTLLVAMARLREQAPLLHLVLCGSQLEATNPLLAAWLAELRLADRTHLLGLRRDMPRILAGCDLLVSASAYGEGFPNIVGEAMACGIPCVVTDVGDSAAIVADTGAVVAPRDPAALAAAIGRLLACGRPCLVELGARARQRVAEQFALPAIADQYTRLYESLANGVLR</sequence>
<comment type="caution">
    <text evidence="4">The sequence shown here is derived from an EMBL/GenBank/DDBJ whole genome shotgun (WGS) entry which is preliminary data.</text>
</comment>
<dbReference type="Proteomes" id="UP001564408">
    <property type="component" value="Unassembled WGS sequence"/>
</dbReference>
<dbReference type="GO" id="GO:0016757">
    <property type="term" value="F:glycosyltransferase activity"/>
    <property type="evidence" value="ECO:0007669"/>
    <property type="project" value="UniProtKB-KW"/>
</dbReference>
<keyword evidence="2 4" id="KW-0808">Transferase</keyword>
<reference evidence="4 5" key="1">
    <citation type="submission" date="2024-05" db="EMBL/GenBank/DDBJ databases">
        <title>Genome Sequence and Characterization of the New Strain Purple Sulfur Bacterium of Genus Thioalkalicoccus.</title>
        <authorList>
            <person name="Bryantseva I.A."/>
            <person name="Kyndt J.A."/>
            <person name="Imhoff J.F."/>
        </authorList>
    </citation>
    <scope>NUCLEOTIDE SEQUENCE [LARGE SCALE GENOMIC DNA]</scope>
    <source>
        <strain evidence="4 5">Um2</strain>
    </source>
</reference>
<gene>
    <name evidence="4" type="ORF">ABC977_09795</name>
</gene>
<dbReference type="Pfam" id="PF13439">
    <property type="entry name" value="Glyco_transf_4"/>
    <property type="match status" value="1"/>
</dbReference>
<proteinExistence type="predicted"/>
<dbReference type="PANTHER" id="PTHR12526:SF510">
    <property type="entry name" value="D-INOSITOL 3-PHOSPHATE GLYCOSYLTRANSFERASE"/>
    <property type="match status" value="1"/>
</dbReference>
<dbReference type="SUPFAM" id="SSF53756">
    <property type="entry name" value="UDP-Glycosyltransferase/glycogen phosphorylase"/>
    <property type="match status" value="1"/>
</dbReference>
<evidence type="ECO:0000259" key="3">
    <source>
        <dbReference type="Pfam" id="PF13439"/>
    </source>
</evidence>
<dbReference type="RefSeq" id="WP_369667083.1">
    <property type="nucleotide sequence ID" value="NZ_JBDKXB010000011.1"/>
</dbReference>